<sequence length="356" mass="39197">MSSKAKLNTSFESIKAQGIEAPFTQGVALSPLSIPTKFRASLSRRGRSNSAPSQTTNDGTLLGRNLKASQNMRSVSCNETLIKDNEYEIASPEFNNSPRLVPTLQNKNLEHSMVVQSVKYPTSPSRKNSRMRIMSDKLQQRLLGRKVSKDNISAPTLIMASSNVQTFDIEHPAQELNFSQRCSDSGSHHYNMSKAKSQNPYATKNSYGSISTSHIGMGSAKDQVRALTFAALNEHSNQQRPDIDSIGNLGAASEVGLPIYESEACELSLSHDVETLLKFLTTKTQDDMYRASIYDLYDYSSDDEDSEESSDPDFSLDLCLAQMMLNSSSPTPLFTQPVDVNTLVEELPQSALTPCN</sequence>
<dbReference type="EMBL" id="JASJQH010000017">
    <property type="protein sequence ID" value="KAK9768477.1"/>
    <property type="molecule type" value="Genomic_DNA"/>
</dbReference>
<feature type="region of interest" description="Disordered" evidence="1">
    <location>
        <begin position="41"/>
        <end position="67"/>
    </location>
</feature>
<reference evidence="2 3" key="1">
    <citation type="submission" date="2023-04" db="EMBL/GenBank/DDBJ databases">
        <title>Genome of Basidiobolus ranarum AG-B5.</title>
        <authorList>
            <person name="Stajich J.E."/>
            <person name="Carter-House D."/>
            <person name="Gryganskyi A."/>
        </authorList>
    </citation>
    <scope>NUCLEOTIDE SEQUENCE [LARGE SCALE GENOMIC DNA]</scope>
    <source>
        <strain evidence="2 3">AG-B5</strain>
    </source>
</reference>
<organism evidence="2 3">
    <name type="scientific">Basidiobolus ranarum</name>
    <dbReference type="NCBI Taxonomy" id="34480"/>
    <lineage>
        <taxon>Eukaryota</taxon>
        <taxon>Fungi</taxon>
        <taxon>Fungi incertae sedis</taxon>
        <taxon>Zoopagomycota</taxon>
        <taxon>Entomophthoromycotina</taxon>
        <taxon>Basidiobolomycetes</taxon>
        <taxon>Basidiobolales</taxon>
        <taxon>Basidiobolaceae</taxon>
        <taxon>Basidiobolus</taxon>
    </lineage>
</organism>
<name>A0ABR2X3Y4_9FUNG</name>
<feature type="compositionally biased region" description="Polar residues" evidence="1">
    <location>
        <begin position="48"/>
        <end position="59"/>
    </location>
</feature>
<evidence type="ECO:0000313" key="2">
    <source>
        <dbReference type="EMBL" id="KAK9768477.1"/>
    </source>
</evidence>
<dbReference type="Proteomes" id="UP001479436">
    <property type="component" value="Unassembled WGS sequence"/>
</dbReference>
<gene>
    <name evidence="2" type="ORF">K7432_000887</name>
</gene>
<comment type="caution">
    <text evidence="2">The sequence shown here is derived from an EMBL/GenBank/DDBJ whole genome shotgun (WGS) entry which is preliminary data.</text>
</comment>
<proteinExistence type="predicted"/>
<evidence type="ECO:0000313" key="3">
    <source>
        <dbReference type="Proteomes" id="UP001479436"/>
    </source>
</evidence>
<accession>A0ABR2X3Y4</accession>
<evidence type="ECO:0000256" key="1">
    <source>
        <dbReference type="SAM" id="MobiDB-lite"/>
    </source>
</evidence>
<keyword evidence="3" id="KW-1185">Reference proteome</keyword>
<protein>
    <submittedName>
        <fullName evidence="2">Uncharacterized protein</fullName>
    </submittedName>
</protein>